<name>A0A699V2N5_TANCI</name>
<reference evidence="1" key="1">
    <citation type="journal article" date="2019" name="Sci. Rep.">
        <title>Draft genome of Tanacetum cinerariifolium, the natural source of mosquito coil.</title>
        <authorList>
            <person name="Yamashiro T."/>
            <person name="Shiraishi A."/>
            <person name="Satake H."/>
            <person name="Nakayama K."/>
        </authorList>
    </citation>
    <scope>NUCLEOTIDE SEQUENCE</scope>
</reference>
<feature type="non-terminal residue" evidence="1">
    <location>
        <position position="1"/>
    </location>
</feature>
<organism evidence="1">
    <name type="scientific">Tanacetum cinerariifolium</name>
    <name type="common">Dalmatian daisy</name>
    <name type="synonym">Chrysanthemum cinerariifolium</name>
    <dbReference type="NCBI Taxonomy" id="118510"/>
    <lineage>
        <taxon>Eukaryota</taxon>
        <taxon>Viridiplantae</taxon>
        <taxon>Streptophyta</taxon>
        <taxon>Embryophyta</taxon>
        <taxon>Tracheophyta</taxon>
        <taxon>Spermatophyta</taxon>
        <taxon>Magnoliopsida</taxon>
        <taxon>eudicotyledons</taxon>
        <taxon>Gunneridae</taxon>
        <taxon>Pentapetalae</taxon>
        <taxon>asterids</taxon>
        <taxon>campanulids</taxon>
        <taxon>Asterales</taxon>
        <taxon>Asteraceae</taxon>
        <taxon>Asteroideae</taxon>
        <taxon>Anthemideae</taxon>
        <taxon>Anthemidinae</taxon>
        <taxon>Tanacetum</taxon>
    </lineage>
</organism>
<proteinExistence type="predicted"/>
<sequence length="137" mass="15394">GEAFDLVGDLEELRVLVLWNAIGTHGGNGNQFAQGFSGRRAVLHPRVQPQQTMDFVLLLGRQRFVVQEAVDGRRQGVGFSDIALGKTAEELPEVFDRCIVERRENGRALLGREVGRCRSSERRKADQNHCGRSQFFE</sequence>
<protein>
    <submittedName>
        <fullName evidence="1">Uncharacterized protein</fullName>
    </submittedName>
</protein>
<dbReference type="EMBL" id="BKCJ011393512">
    <property type="protein sequence ID" value="GFD29317.1"/>
    <property type="molecule type" value="Genomic_DNA"/>
</dbReference>
<accession>A0A699V2N5</accession>
<gene>
    <name evidence="1" type="ORF">Tci_901286</name>
</gene>
<dbReference type="AlphaFoldDB" id="A0A699V2N5"/>
<evidence type="ECO:0000313" key="1">
    <source>
        <dbReference type="EMBL" id="GFD29317.1"/>
    </source>
</evidence>
<comment type="caution">
    <text evidence="1">The sequence shown here is derived from an EMBL/GenBank/DDBJ whole genome shotgun (WGS) entry which is preliminary data.</text>
</comment>